<dbReference type="GO" id="GO:0005737">
    <property type="term" value="C:cytoplasm"/>
    <property type="evidence" value="ECO:0007669"/>
    <property type="project" value="UniProtKB-SubCell"/>
</dbReference>
<comment type="pathway">
    <text evidence="7 8">Cell wall biogenesis; peptidoglycan biosynthesis.</text>
</comment>
<dbReference type="GO" id="GO:0071555">
    <property type="term" value="P:cell wall organization"/>
    <property type="evidence" value="ECO:0007669"/>
    <property type="project" value="UniProtKB-KW"/>
</dbReference>
<comment type="similarity">
    <text evidence="1 7">Belongs to the MurCDEF family. MurE subfamily.</text>
</comment>
<dbReference type="Gene3D" id="3.90.190.20">
    <property type="entry name" value="Mur ligase, C-terminal domain"/>
    <property type="match status" value="1"/>
</dbReference>
<dbReference type="InterPro" id="IPR004101">
    <property type="entry name" value="Mur_ligase_C"/>
</dbReference>
<dbReference type="AlphaFoldDB" id="A0A378JIW9"/>
<dbReference type="EC" id="6.3.2.13" evidence="7"/>
<keyword evidence="7 12" id="KW-0436">Ligase</keyword>
<feature type="binding site" evidence="7">
    <location>
        <position position="455"/>
    </location>
    <ligand>
        <name>meso-2,6-diaminopimelate</name>
        <dbReference type="ChEBI" id="CHEBI:57791"/>
    </ligand>
</feature>
<dbReference type="RefSeq" id="WP_115330400.1">
    <property type="nucleotide sequence ID" value="NZ_CAAAHP010000004.1"/>
</dbReference>
<evidence type="ECO:0000256" key="5">
    <source>
        <dbReference type="ARBA" id="ARBA00023306"/>
    </source>
</evidence>
<dbReference type="InterPro" id="IPR036565">
    <property type="entry name" value="Mur-like_cat_sf"/>
</dbReference>
<keyword evidence="7" id="KW-0460">Magnesium</keyword>
<evidence type="ECO:0000256" key="8">
    <source>
        <dbReference type="RuleBase" id="RU004135"/>
    </source>
</evidence>
<evidence type="ECO:0000256" key="4">
    <source>
        <dbReference type="ARBA" id="ARBA00022984"/>
    </source>
</evidence>
<gene>
    <name evidence="7 12" type="primary">murE</name>
    <name evidence="12" type="ORF">NCTC13316_00787</name>
</gene>
<feature type="binding site" evidence="7">
    <location>
        <begin position="403"/>
        <end position="406"/>
    </location>
    <ligand>
        <name>meso-2,6-diaminopimelate</name>
        <dbReference type="ChEBI" id="CHEBI:57791"/>
    </ligand>
</feature>
<dbReference type="Gene3D" id="3.40.1390.10">
    <property type="entry name" value="MurE/MurF, N-terminal domain"/>
    <property type="match status" value="1"/>
</dbReference>
<dbReference type="OrthoDB" id="9800958at2"/>
<feature type="domain" description="Mur ligase C-terminal" evidence="10">
    <location>
        <begin position="332"/>
        <end position="457"/>
    </location>
</feature>
<dbReference type="HAMAP" id="MF_00208">
    <property type="entry name" value="MurE"/>
    <property type="match status" value="1"/>
</dbReference>
<feature type="binding site" evidence="7">
    <location>
        <position position="459"/>
    </location>
    <ligand>
        <name>meso-2,6-diaminopimelate</name>
        <dbReference type="ChEBI" id="CHEBI:57791"/>
    </ligand>
</feature>
<dbReference type="InterPro" id="IPR005761">
    <property type="entry name" value="UDP-N-AcMur-Glu-dNH2Pim_ligase"/>
</dbReference>
<name>A0A378JIW9_9GAMM</name>
<evidence type="ECO:0000313" key="12">
    <source>
        <dbReference type="EMBL" id="STX50701.1"/>
    </source>
</evidence>
<accession>A0A378JIW9</accession>
<keyword evidence="3 7" id="KW-0133">Cell shape</keyword>
<evidence type="ECO:0000256" key="1">
    <source>
        <dbReference type="ARBA" id="ARBA00005898"/>
    </source>
</evidence>
<dbReference type="NCBIfam" id="TIGR01085">
    <property type="entry name" value="murE"/>
    <property type="match status" value="1"/>
</dbReference>
<dbReference type="Pfam" id="PF02875">
    <property type="entry name" value="Mur_ligase_C"/>
    <property type="match status" value="1"/>
</dbReference>
<feature type="domain" description="Mur ligase N-terminal catalytic" evidence="9">
    <location>
        <begin position="22"/>
        <end position="97"/>
    </location>
</feature>
<sequence length="490" mass="54007">MKLNTLLAPWIKTSLPEVDILGLNNDSRKISQGFLFCAYPGVATDGRRYAEQAIKAGAIAVLYEPKDYIPPKEFAAIIWIPFANLAQHLASIANRFYGEPSKKLHLTGVTGTNGKTTIAYQLAQAHQLLGHQAAYIGTIGQGKVENLKLLDNTTPDGICLQDLFSNYLYSGIEHVCMEVSSHALAQQRVDEVNFEQAIFTNLTLDHLDYHQTMDAYAAAKARLFSYASLKTAILNDDDDYSKFMQAHLNSACKCITYGFNKESNVRVVDWQVTMQGTSINVSSDWGQAHLKIRTLGYFNIYNALAVFASLLAWGYPIEEVSSIMEELSPAPGRMEVVTQEPCIVVDYAHTPDALENVLKTLNHVKEERVIVVFGCGGDRDKSKRPIMGAIATRHADIAIITSDNPRTENPDQIIMEINQGTTTTGAVVYQISDRKSAIGKAISLAGPKDIILIAGKGHEDYQQIGHVKYPFSDQAIVKQMVSSLCGLNEK</sequence>
<keyword evidence="7" id="KW-0067">ATP-binding</keyword>
<dbReference type="Pfam" id="PF08245">
    <property type="entry name" value="Mur_ligase_M"/>
    <property type="match status" value="1"/>
</dbReference>
<keyword evidence="7" id="KW-0547">Nucleotide-binding</keyword>
<keyword evidence="4 7" id="KW-0573">Peptidoglycan synthesis</keyword>
<evidence type="ECO:0000256" key="6">
    <source>
        <dbReference type="ARBA" id="ARBA00023316"/>
    </source>
</evidence>
<feature type="binding site" evidence="7">
    <location>
        <position position="188"/>
    </location>
    <ligand>
        <name>UDP-N-acetyl-alpha-D-muramoyl-L-alanyl-D-glutamate</name>
        <dbReference type="ChEBI" id="CHEBI:83900"/>
    </ligand>
</feature>
<evidence type="ECO:0000256" key="2">
    <source>
        <dbReference type="ARBA" id="ARBA00022618"/>
    </source>
</evidence>
<dbReference type="InterPro" id="IPR036615">
    <property type="entry name" value="Mur_ligase_C_dom_sf"/>
</dbReference>
<feature type="modified residue" description="N6-carboxylysine" evidence="7">
    <location>
        <position position="220"/>
    </location>
</feature>
<protein>
    <recommendedName>
        <fullName evidence="7">UDP-N-acetylmuramoyl-L-alanyl-D-glutamate--2,6-diaminopimelate ligase</fullName>
        <ecNumber evidence="7">6.3.2.13</ecNumber>
    </recommendedName>
    <alternativeName>
        <fullName evidence="7">Meso-A2pm-adding enzyme</fullName>
    </alternativeName>
    <alternativeName>
        <fullName evidence="7">Meso-diaminopimelate-adding enzyme</fullName>
    </alternativeName>
    <alternativeName>
        <fullName evidence="7">UDP-MurNAc-L-Ala-D-Glu:meso-diaminopimelate ligase</fullName>
    </alternativeName>
    <alternativeName>
        <fullName evidence="7">UDP-MurNAc-tripeptide synthetase</fullName>
    </alternativeName>
    <alternativeName>
        <fullName evidence="7">UDP-N-acetylmuramyl-tripeptide synthetase</fullName>
    </alternativeName>
</protein>
<feature type="binding site" evidence="7">
    <location>
        <begin position="153"/>
        <end position="154"/>
    </location>
    <ligand>
        <name>UDP-N-acetyl-alpha-D-muramoyl-L-alanyl-D-glutamate</name>
        <dbReference type="ChEBI" id="CHEBI:83900"/>
    </ligand>
</feature>
<feature type="binding site" evidence="7">
    <location>
        <position position="27"/>
    </location>
    <ligand>
        <name>UDP-N-acetyl-alpha-D-muramoyl-L-alanyl-D-glutamate</name>
        <dbReference type="ChEBI" id="CHEBI:83900"/>
    </ligand>
</feature>
<dbReference type="InterPro" id="IPR000713">
    <property type="entry name" value="Mur_ligase_N"/>
</dbReference>
<evidence type="ECO:0000259" key="10">
    <source>
        <dbReference type="Pfam" id="PF02875"/>
    </source>
</evidence>
<feature type="binding site" evidence="7">
    <location>
        <position position="186"/>
    </location>
    <ligand>
        <name>UDP-N-acetyl-alpha-D-muramoyl-L-alanyl-D-glutamate</name>
        <dbReference type="ChEBI" id="CHEBI:83900"/>
    </ligand>
</feature>
<feature type="binding site" evidence="7">
    <location>
        <begin position="111"/>
        <end position="117"/>
    </location>
    <ligand>
        <name>ATP</name>
        <dbReference type="ChEBI" id="CHEBI:30616"/>
    </ligand>
</feature>
<dbReference type="GO" id="GO:0008360">
    <property type="term" value="P:regulation of cell shape"/>
    <property type="evidence" value="ECO:0007669"/>
    <property type="project" value="UniProtKB-KW"/>
</dbReference>
<dbReference type="SUPFAM" id="SSF53623">
    <property type="entry name" value="MurD-like peptide ligases, catalytic domain"/>
    <property type="match status" value="1"/>
</dbReference>
<comment type="caution">
    <text evidence="7">Lacks conserved residue(s) required for the propagation of feature annotation.</text>
</comment>
<proteinExistence type="inferred from homology"/>
<comment type="function">
    <text evidence="7">Catalyzes the addition of meso-diaminopimelic acid to the nucleotide precursor UDP-N-acetylmuramoyl-L-alanyl-D-glutamate (UMAG) in the biosynthesis of bacterial cell-wall peptidoglycan.</text>
</comment>
<dbReference type="Proteomes" id="UP000254794">
    <property type="component" value="Unassembled WGS sequence"/>
</dbReference>
<feature type="binding site" evidence="7">
    <location>
        <position position="379"/>
    </location>
    <ligand>
        <name>meso-2,6-diaminopimelate</name>
        <dbReference type="ChEBI" id="CHEBI:57791"/>
    </ligand>
</feature>
<organism evidence="12 13">
    <name type="scientific">Legionella busanensis</name>
    <dbReference type="NCBI Taxonomy" id="190655"/>
    <lineage>
        <taxon>Bacteria</taxon>
        <taxon>Pseudomonadati</taxon>
        <taxon>Pseudomonadota</taxon>
        <taxon>Gammaproteobacteria</taxon>
        <taxon>Legionellales</taxon>
        <taxon>Legionellaceae</taxon>
        <taxon>Legionella</taxon>
    </lineage>
</organism>
<dbReference type="GO" id="GO:0000287">
    <property type="term" value="F:magnesium ion binding"/>
    <property type="evidence" value="ECO:0007669"/>
    <property type="project" value="UniProtKB-UniRule"/>
</dbReference>
<feature type="short sequence motif" description="Meso-diaminopimelate recognition motif" evidence="7">
    <location>
        <begin position="403"/>
        <end position="406"/>
    </location>
</feature>
<dbReference type="EMBL" id="UGOD01000001">
    <property type="protein sequence ID" value="STX50701.1"/>
    <property type="molecule type" value="Genomic_DNA"/>
</dbReference>
<feature type="binding site" evidence="7">
    <location>
        <position position="180"/>
    </location>
    <ligand>
        <name>UDP-N-acetyl-alpha-D-muramoyl-L-alanyl-D-glutamate</name>
        <dbReference type="ChEBI" id="CHEBI:83900"/>
    </ligand>
</feature>
<evidence type="ECO:0000259" key="11">
    <source>
        <dbReference type="Pfam" id="PF08245"/>
    </source>
</evidence>
<dbReference type="NCBIfam" id="NF001124">
    <property type="entry name" value="PRK00139.1-2"/>
    <property type="match status" value="1"/>
</dbReference>
<evidence type="ECO:0000256" key="7">
    <source>
        <dbReference type="HAMAP-Rule" id="MF_00208"/>
    </source>
</evidence>
<keyword evidence="13" id="KW-1185">Reference proteome</keyword>
<feature type="binding site" evidence="7">
    <location>
        <position position="152"/>
    </location>
    <ligand>
        <name>UDP-N-acetyl-alpha-D-muramoyl-L-alanyl-D-glutamate</name>
        <dbReference type="ChEBI" id="CHEBI:83900"/>
    </ligand>
</feature>
<dbReference type="UniPathway" id="UPA00219"/>
<dbReference type="GO" id="GO:0009252">
    <property type="term" value="P:peptidoglycan biosynthetic process"/>
    <property type="evidence" value="ECO:0007669"/>
    <property type="project" value="UniProtKB-UniRule"/>
</dbReference>
<comment type="cofactor">
    <cofactor evidence="7">
        <name>Mg(2+)</name>
        <dbReference type="ChEBI" id="CHEBI:18420"/>
    </cofactor>
</comment>
<dbReference type="PANTHER" id="PTHR23135:SF4">
    <property type="entry name" value="UDP-N-ACETYLMURAMOYL-L-ALANYL-D-GLUTAMATE--2,6-DIAMINOPIMELATE LIGASE MURE HOMOLOG, CHLOROPLASTIC"/>
    <property type="match status" value="1"/>
</dbReference>
<dbReference type="PANTHER" id="PTHR23135">
    <property type="entry name" value="MUR LIGASE FAMILY MEMBER"/>
    <property type="match status" value="1"/>
</dbReference>
<comment type="PTM">
    <text evidence="7">Carboxylation is probably crucial for Mg(2+) binding and, consequently, for the gamma-phosphate positioning of ATP.</text>
</comment>
<dbReference type="InterPro" id="IPR013221">
    <property type="entry name" value="Mur_ligase_cen"/>
</dbReference>
<feature type="domain" description="Mur ligase central" evidence="11">
    <location>
        <begin position="109"/>
        <end position="309"/>
    </location>
</feature>
<dbReference type="GO" id="GO:0008765">
    <property type="term" value="F:UDP-N-acetylmuramoylalanyl-D-glutamate-2,6-diaminopimelate ligase activity"/>
    <property type="evidence" value="ECO:0007669"/>
    <property type="project" value="UniProtKB-UniRule"/>
</dbReference>
<dbReference type="SUPFAM" id="SSF53244">
    <property type="entry name" value="MurD-like peptide ligases, peptide-binding domain"/>
    <property type="match status" value="1"/>
</dbReference>
<reference evidence="12 13" key="1">
    <citation type="submission" date="2018-06" db="EMBL/GenBank/DDBJ databases">
        <authorList>
            <consortium name="Pathogen Informatics"/>
            <person name="Doyle S."/>
        </authorList>
    </citation>
    <scope>NUCLEOTIDE SEQUENCE [LARGE SCALE GENOMIC DNA]</scope>
    <source>
        <strain evidence="12 13">NCTC13316</strain>
    </source>
</reference>
<keyword evidence="7" id="KW-0963">Cytoplasm</keyword>
<dbReference type="SUPFAM" id="SSF63418">
    <property type="entry name" value="MurE/MurF N-terminal domain"/>
    <property type="match status" value="1"/>
</dbReference>
<dbReference type="NCBIfam" id="NF001126">
    <property type="entry name" value="PRK00139.1-4"/>
    <property type="match status" value="1"/>
</dbReference>
<dbReference type="GO" id="GO:0005524">
    <property type="term" value="F:ATP binding"/>
    <property type="evidence" value="ECO:0007669"/>
    <property type="project" value="UniProtKB-UniRule"/>
</dbReference>
<keyword evidence="2 7" id="KW-0132">Cell division</keyword>
<evidence type="ECO:0000259" key="9">
    <source>
        <dbReference type="Pfam" id="PF01225"/>
    </source>
</evidence>
<dbReference type="GO" id="GO:0051301">
    <property type="term" value="P:cell division"/>
    <property type="evidence" value="ECO:0007669"/>
    <property type="project" value="UniProtKB-KW"/>
</dbReference>
<keyword evidence="5 7" id="KW-0131">Cell cycle</keyword>
<keyword evidence="6 7" id="KW-0961">Cell wall biogenesis/degradation</keyword>
<dbReference type="Gene3D" id="3.40.1190.10">
    <property type="entry name" value="Mur-like, catalytic domain"/>
    <property type="match status" value="1"/>
</dbReference>
<dbReference type="InterPro" id="IPR035911">
    <property type="entry name" value="MurE/MurF_N"/>
</dbReference>
<comment type="catalytic activity">
    <reaction evidence="7">
        <text>UDP-N-acetyl-alpha-D-muramoyl-L-alanyl-D-glutamate + meso-2,6-diaminopimelate + ATP = UDP-N-acetyl-alpha-D-muramoyl-L-alanyl-gamma-D-glutamyl-meso-2,6-diaminopimelate + ADP + phosphate + H(+)</text>
        <dbReference type="Rhea" id="RHEA:23676"/>
        <dbReference type="ChEBI" id="CHEBI:15378"/>
        <dbReference type="ChEBI" id="CHEBI:30616"/>
        <dbReference type="ChEBI" id="CHEBI:43474"/>
        <dbReference type="ChEBI" id="CHEBI:57791"/>
        <dbReference type="ChEBI" id="CHEBI:83900"/>
        <dbReference type="ChEBI" id="CHEBI:83905"/>
        <dbReference type="ChEBI" id="CHEBI:456216"/>
        <dbReference type="EC" id="6.3.2.13"/>
    </reaction>
</comment>
<evidence type="ECO:0000313" key="13">
    <source>
        <dbReference type="Proteomes" id="UP000254794"/>
    </source>
</evidence>
<dbReference type="Pfam" id="PF01225">
    <property type="entry name" value="Mur_ligase"/>
    <property type="match status" value="1"/>
</dbReference>
<comment type="subcellular location">
    <subcellularLocation>
        <location evidence="7 8">Cytoplasm</location>
    </subcellularLocation>
</comment>
<evidence type="ECO:0000256" key="3">
    <source>
        <dbReference type="ARBA" id="ARBA00022960"/>
    </source>
</evidence>